<dbReference type="AlphaFoldDB" id="A0A087GIJ7"/>
<name>A0A087GIJ7_ARAAL</name>
<gene>
    <name evidence="1" type="ordered locus">AALP_Aa7g167400</name>
</gene>
<reference evidence="2" key="1">
    <citation type="journal article" date="2015" name="Nat. Plants">
        <title>Genome expansion of Arabis alpina linked with retrotransposition and reduced symmetric DNA methylation.</title>
        <authorList>
            <person name="Willing E.M."/>
            <person name="Rawat V."/>
            <person name="Mandakova T."/>
            <person name="Maumus F."/>
            <person name="James G.V."/>
            <person name="Nordstroem K.J."/>
            <person name="Becker C."/>
            <person name="Warthmann N."/>
            <person name="Chica C."/>
            <person name="Szarzynska B."/>
            <person name="Zytnicki M."/>
            <person name="Albani M.C."/>
            <person name="Kiefer C."/>
            <person name="Bergonzi S."/>
            <person name="Castaings L."/>
            <person name="Mateos J.L."/>
            <person name="Berns M.C."/>
            <person name="Bujdoso N."/>
            <person name="Piofczyk T."/>
            <person name="de Lorenzo L."/>
            <person name="Barrero-Sicilia C."/>
            <person name="Mateos I."/>
            <person name="Piednoel M."/>
            <person name="Hagmann J."/>
            <person name="Chen-Min-Tao R."/>
            <person name="Iglesias-Fernandez R."/>
            <person name="Schuster S.C."/>
            <person name="Alonso-Blanco C."/>
            <person name="Roudier F."/>
            <person name="Carbonero P."/>
            <person name="Paz-Ares J."/>
            <person name="Davis S.J."/>
            <person name="Pecinka A."/>
            <person name="Quesneville H."/>
            <person name="Colot V."/>
            <person name="Lysak M.A."/>
            <person name="Weigel D."/>
            <person name="Coupland G."/>
            <person name="Schneeberger K."/>
        </authorList>
    </citation>
    <scope>NUCLEOTIDE SEQUENCE [LARGE SCALE GENOMIC DNA]</scope>
    <source>
        <strain evidence="2">cv. Pajares</strain>
    </source>
</reference>
<dbReference type="Proteomes" id="UP000029120">
    <property type="component" value="Chromosome 7"/>
</dbReference>
<dbReference type="EMBL" id="CM002875">
    <property type="protein sequence ID" value="KFK29699.1"/>
    <property type="molecule type" value="Genomic_DNA"/>
</dbReference>
<keyword evidence="2" id="KW-1185">Reference proteome</keyword>
<proteinExistence type="predicted"/>
<sequence length="44" mass="5055">MIQLSMYDISHDGQTHDGQTLPDERLCMYDISHDGHGLPGRWNL</sequence>
<evidence type="ECO:0000313" key="2">
    <source>
        <dbReference type="Proteomes" id="UP000029120"/>
    </source>
</evidence>
<protein>
    <submittedName>
        <fullName evidence="1">Uncharacterized protein</fullName>
    </submittedName>
</protein>
<organism evidence="1 2">
    <name type="scientific">Arabis alpina</name>
    <name type="common">Alpine rock-cress</name>
    <dbReference type="NCBI Taxonomy" id="50452"/>
    <lineage>
        <taxon>Eukaryota</taxon>
        <taxon>Viridiplantae</taxon>
        <taxon>Streptophyta</taxon>
        <taxon>Embryophyta</taxon>
        <taxon>Tracheophyta</taxon>
        <taxon>Spermatophyta</taxon>
        <taxon>Magnoliopsida</taxon>
        <taxon>eudicotyledons</taxon>
        <taxon>Gunneridae</taxon>
        <taxon>Pentapetalae</taxon>
        <taxon>rosids</taxon>
        <taxon>malvids</taxon>
        <taxon>Brassicales</taxon>
        <taxon>Brassicaceae</taxon>
        <taxon>Arabideae</taxon>
        <taxon>Arabis</taxon>
    </lineage>
</organism>
<accession>A0A087GIJ7</accession>
<dbReference type="Gramene" id="KFK29699">
    <property type="protein sequence ID" value="KFK29699"/>
    <property type="gene ID" value="AALP_AA7G167400"/>
</dbReference>
<evidence type="ECO:0000313" key="1">
    <source>
        <dbReference type="EMBL" id="KFK29699.1"/>
    </source>
</evidence>